<dbReference type="PANTHER" id="PTHR48111">
    <property type="entry name" value="REGULATOR OF RPOS"/>
    <property type="match status" value="1"/>
</dbReference>
<reference evidence="12 13" key="1">
    <citation type="submission" date="2017-06" db="EMBL/GenBank/DDBJ databases">
        <title>Draft genome sequence of anaerobic fermentative bacterium Anaeromicrobium sediminis DY2726D isolated from West Pacific Ocean sediments.</title>
        <authorList>
            <person name="Zeng X."/>
        </authorList>
    </citation>
    <scope>NUCLEOTIDE SEQUENCE [LARGE SCALE GENOMIC DNA]</scope>
    <source>
        <strain evidence="12 13">DY2726D</strain>
    </source>
</reference>
<dbReference type="GO" id="GO:0032993">
    <property type="term" value="C:protein-DNA complex"/>
    <property type="evidence" value="ECO:0007669"/>
    <property type="project" value="TreeGrafter"/>
</dbReference>
<dbReference type="Gene3D" id="1.10.10.10">
    <property type="entry name" value="Winged helix-like DNA-binding domain superfamily/Winged helix DNA-binding domain"/>
    <property type="match status" value="1"/>
</dbReference>
<evidence type="ECO:0000259" key="10">
    <source>
        <dbReference type="PROSITE" id="PS50110"/>
    </source>
</evidence>
<dbReference type="SMART" id="SM00448">
    <property type="entry name" value="REC"/>
    <property type="match status" value="1"/>
</dbReference>
<dbReference type="InterPro" id="IPR011006">
    <property type="entry name" value="CheY-like_superfamily"/>
</dbReference>
<keyword evidence="4" id="KW-0805">Transcription regulation</keyword>
<evidence type="ECO:0000256" key="4">
    <source>
        <dbReference type="ARBA" id="ARBA00023015"/>
    </source>
</evidence>
<feature type="domain" description="OmpR/PhoB-type" evidence="11">
    <location>
        <begin position="118"/>
        <end position="212"/>
    </location>
</feature>
<dbReference type="GO" id="GO:0000976">
    <property type="term" value="F:transcription cis-regulatory region binding"/>
    <property type="evidence" value="ECO:0007669"/>
    <property type="project" value="TreeGrafter"/>
</dbReference>
<comment type="function">
    <text evidence="7">May play the central regulatory role in sporulation. It may be an element of the effector pathway responsible for the activation of sporulation genes in response to nutritional stress. Spo0A may act in concert with spo0H (a sigma factor) to control the expression of some genes that are critical to the sporulation process.</text>
</comment>
<evidence type="ECO:0000256" key="5">
    <source>
        <dbReference type="ARBA" id="ARBA00023125"/>
    </source>
</evidence>
<evidence type="ECO:0000256" key="9">
    <source>
        <dbReference type="PROSITE-ProRule" id="PRU01091"/>
    </source>
</evidence>
<evidence type="ECO:0000256" key="7">
    <source>
        <dbReference type="ARBA" id="ARBA00024867"/>
    </source>
</evidence>
<dbReference type="Proteomes" id="UP000216024">
    <property type="component" value="Unassembled WGS sequence"/>
</dbReference>
<comment type="caution">
    <text evidence="12">The sequence shown here is derived from an EMBL/GenBank/DDBJ whole genome shotgun (WGS) entry which is preliminary data.</text>
</comment>
<dbReference type="GO" id="GO:0000156">
    <property type="term" value="F:phosphorelay response regulator activity"/>
    <property type="evidence" value="ECO:0007669"/>
    <property type="project" value="TreeGrafter"/>
</dbReference>
<keyword evidence="13" id="KW-1185">Reference proteome</keyword>
<dbReference type="Pfam" id="PF00072">
    <property type="entry name" value="Response_reg"/>
    <property type="match status" value="1"/>
</dbReference>
<gene>
    <name evidence="12" type="ORF">CCE28_04625</name>
</gene>
<evidence type="ECO:0000313" key="12">
    <source>
        <dbReference type="EMBL" id="PAB60823.1"/>
    </source>
</evidence>
<name>A0A267MPW6_9FIRM</name>
<dbReference type="PANTHER" id="PTHR48111:SF73">
    <property type="entry name" value="ALKALINE PHOSPHATASE SYNTHESIS TRANSCRIPTIONAL REGULATORY PROTEIN PHOP"/>
    <property type="match status" value="1"/>
</dbReference>
<dbReference type="SMART" id="SM00862">
    <property type="entry name" value="Trans_reg_C"/>
    <property type="match status" value="1"/>
</dbReference>
<keyword evidence="3" id="KW-0902">Two-component regulatory system</keyword>
<dbReference type="RefSeq" id="WP_095131423.1">
    <property type="nucleotide sequence ID" value="NZ_NIBG01000002.1"/>
</dbReference>
<feature type="DNA-binding region" description="OmpR/PhoB-type" evidence="9">
    <location>
        <begin position="118"/>
        <end position="212"/>
    </location>
</feature>
<evidence type="ECO:0000256" key="2">
    <source>
        <dbReference type="ARBA" id="ARBA00022553"/>
    </source>
</evidence>
<organism evidence="12 13">
    <name type="scientific">Anaeromicrobium sediminis</name>
    <dbReference type="NCBI Taxonomy" id="1478221"/>
    <lineage>
        <taxon>Bacteria</taxon>
        <taxon>Bacillati</taxon>
        <taxon>Bacillota</taxon>
        <taxon>Clostridia</taxon>
        <taxon>Peptostreptococcales</taxon>
        <taxon>Thermotaleaceae</taxon>
        <taxon>Anaeromicrobium</taxon>
    </lineage>
</organism>
<sequence length="215" mass="24657">MKILIAEDNRELCRVLKSYFMKEGYTVFTAFNGKEALDIFYSEEIDIVILDWMMPVLNGISVCKEIKSNSDVKVLILTAKSQADDELTALNIGADEYVRKPFDPRVLIARVNKLLSTNGWLTVKDVKLNMKKGKIFRDGEDINATNMELKLLHILLSNKGYIVSREQLLDKVWGYDYEGSHRTLDTHIRRLREKIGNGIIITHRGMGYSINAEKQ</sequence>
<dbReference type="SUPFAM" id="SSF52172">
    <property type="entry name" value="CheY-like"/>
    <property type="match status" value="1"/>
</dbReference>
<proteinExistence type="predicted"/>
<evidence type="ECO:0000313" key="13">
    <source>
        <dbReference type="Proteomes" id="UP000216024"/>
    </source>
</evidence>
<dbReference type="CDD" id="cd17574">
    <property type="entry name" value="REC_OmpR"/>
    <property type="match status" value="1"/>
</dbReference>
<dbReference type="Gene3D" id="3.40.50.2300">
    <property type="match status" value="1"/>
</dbReference>
<keyword evidence="5 9" id="KW-0238">DNA-binding</keyword>
<evidence type="ECO:0000256" key="1">
    <source>
        <dbReference type="ARBA" id="ARBA00018672"/>
    </source>
</evidence>
<feature type="modified residue" description="4-aspartylphosphate" evidence="8">
    <location>
        <position position="51"/>
    </location>
</feature>
<dbReference type="AlphaFoldDB" id="A0A267MPW6"/>
<dbReference type="GO" id="GO:0006355">
    <property type="term" value="P:regulation of DNA-templated transcription"/>
    <property type="evidence" value="ECO:0007669"/>
    <property type="project" value="InterPro"/>
</dbReference>
<evidence type="ECO:0000256" key="3">
    <source>
        <dbReference type="ARBA" id="ARBA00023012"/>
    </source>
</evidence>
<dbReference type="Pfam" id="PF00486">
    <property type="entry name" value="Trans_reg_C"/>
    <property type="match status" value="1"/>
</dbReference>
<dbReference type="EMBL" id="NIBG01000002">
    <property type="protein sequence ID" value="PAB60823.1"/>
    <property type="molecule type" value="Genomic_DNA"/>
</dbReference>
<dbReference type="OrthoDB" id="9790442at2"/>
<keyword evidence="6" id="KW-0804">Transcription</keyword>
<dbReference type="Gene3D" id="6.10.250.690">
    <property type="match status" value="1"/>
</dbReference>
<dbReference type="InterPro" id="IPR036388">
    <property type="entry name" value="WH-like_DNA-bd_sf"/>
</dbReference>
<protein>
    <recommendedName>
        <fullName evidence="1">Stage 0 sporulation protein A homolog</fullName>
    </recommendedName>
</protein>
<dbReference type="GO" id="GO:0005829">
    <property type="term" value="C:cytosol"/>
    <property type="evidence" value="ECO:0007669"/>
    <property type="project" value="TreeGrafter"/>
</dbReference>
<dbReference type="CDD" id="cd00383">
    <property type="entry name" value="trans_reg_C"/>
    <property type="match status" value="1"/>
</dbReference>
<feature type="domain" description="Response regulatory" evidence="10">
    <location>
        <begin position="2"/>
        <end position="115"/>
    </location>
</feature>
<keyword evidence="2 8" id="KW-0597">Phosphoprotein</keyword>
<dbReference type="PROSITE" id="PS51755">
    <property type="entry name" value="OMPR_PHOB"/>
    <property type="match status" value="1"/>
</dbReference>
<dbReference type="InterPro" id="IPR039420">
    <property type="entry name" value="WalR-like"/>
</dbReference>
<evidence type="ECO:0000256" key="8">
    <source>
        <dbReference type="PROSITE-ProRule" id="PRU00169"/>
    </source>
</evidence>
<dbReference type="FunFam" id="3.40.50.2300:FF:000001">
    <property type="entry name" value="DNA-binding response regulator PhoB"/>
    <property type="match status" value="1"/>
</dbReference>
<evidence type="ECO:0000256" key="6">
    <source>
        <dbReference type="ARBA" id="ARBA00023163"/>
    </source>
</evidence>
<accession>A0A267MPW6</accession>
<dbReference type="PROSITE" id="PS50110">
    <property type="entry name" value="RESPONSE_REGULATORY"/>
    <property type="match status" value="1"/>
</dbReference>
<evidence type="ECO:0000259" key="11">
    <source>
        <dbReference type="PROSITE" id="PS51755"/>
    </source>
</evidence>
<dbReference type="InterPro" id="IPR001789">
    <property type="entry name" value="Sig_transdc_resp-reg_receiver"/>
</dbReference>
<dbReference type="InterPro" id="IPR001867">
    <property type="entry name" value="OmpR/PhoB-type_DNA-bd"/>
</dbReference>